<dbReference type="OMA" id="MEINDTY"/>
<gene>
    <name evidence="1" type="ORF">PPERSA_09550</name>
</gene>
<dbReference type="Proteomes" id="UP000054937">
    <property type="component" value="Unassembled WGS sequence"/>
</dbReference>
<reference evidence="1 2" key="1">
    <citation type="journal article" date="2015" name="Sci. Rep.">
        <title>Genome of the facultative scuticociliatosis pathogen Pseudocohnilembus persalinus provides insight into its virulence through horizontal gene transfer.</title>
        <authorList>
            <person name="Xiong J."/>
            <person name="Wang G."/>
            <person name="Cheng J."/>
            <person name="Tian M."/>
            <person name="Pan X."/>
            <person name="Warren A."/>
            <person name="Jiang C."/>
            <person name="Yuan D."/>
            <person name="Miao W."/>
        </authorList>
    </citation>
    <scope>NUCLEOTIDE SEQUENCE [LARGE SCALE GENOMIC DNA]</scope>
    <source>
        <strain evidence="1">36N120E</strain>
    </source>
</reference>
<accession>A0A0V0QFQ3</accession>
<keyword evidence="2" id="KW-1185">Reference proteome</keyword>
<sequence>MGNINGNQLDLYNQQQQVPKQVVSPFVKGKNSNRYQYESVLAQWLQQRQTQNDEISDEQQMNLLEKEKNSIQRNLFEEINFLEEQFNVEVAERIREHFDVYSFENKMGKKKCLEYFGLMDLQELEMGNEFFKAVKNVYPKSFSGPYLNYSKFLKTIYMLSQENHRGRMDFIFEFFDIKQNNNLYQEDIEQILEMFMELFMQVDFCRDSNFLELKQQVQKVHERDRDRAFKRVIQDIMQFQDPEANAIKQQGFQNWIYSMDGFEELFKFNPHDLYYE</sequence>
<evidence type="ECO:0000313" key="1">
    <source>
        <dbReference type="EMBL" id="KRX00944.1"/>
    </source>
</evidence>
<protein>
    <recommendedName>
        <fullName evidence="3">EF-hand domain-containing protein</fullName>
    </recommendedName>
</protein>
<evidence type="ECO:0008006" key="3">
    <source>
        <dbReference type="Google" id="ProtNLM"/>
    </source>
</evidence>
<organism evidence="1 2">
    <name type="scientific">Pseudocohnilembus persalinus</name>
    <name type="common">Ciliate</name>
    <dbReference type="NCBI Taxonomy" id="266149"/>
    <lineage>
        <taxon>Eukaryota</taxon>
        <taxon>Sar</taxon>
        <taxon>Alveolata</taxon>
        <taxon>Ciliophora</taxon>
        <taxon>Intramacronucleata</taxon>
        <taxon>Oligohymenophorea</taxon>
        <taxon>Scuticociliatia</taxon>
        <taxon>Philasterida</taxon>
        <taxon>Pseudocohnilembidae</taxon>
        <taxon>Pseudocohnilembus</taxon>
    </lineage>
</organism>
<dbReference type="InParanoid" id="A0A0V0QFQ3"/>
<dbReference type="EMBL" id="LDAU01000180">
    <property type="protein sequence ID" value="KRX00944.1"/>
    <property type="molecule type" value="Genomic_DNA"/>
</dbReference>
<name>A0A0V0QFQ3_PSEPJ</name>
<proteinExistence type="predicted"/>
<dbReference type="AlphaFoldDB" id="A0A0V0QFQ3"/>
<evidence type="ECO:0000313" key="2">
    <source>
        <dbReference type="Proteomes" id="UP000054937"/>
    </source>
</evidence>
<comment type="caution">
    <text evidence="1">The sequence shown here is derived from an EMBL/GenBank/DDBJ whole genome shotgun (WGS) entry which is preliminary data.</text>
</comment>
<dbReference type="OrthoDB" id="191686at2759"/>